<keyword evidence="2" id="KW-1185">Reference proteome</keyword>
<dbReference type="SUPFAM" id="SSF140736">
    <property type="entry name" value="Rv1873-like"/>
    <property type="match status" value="1"/>
</dbReference>
<name>A0AAW9QKT5_9BURK</name>
<dbReference type="Gene3D" id="1.25.40.380">
    <property type="entry name" value="Protein of unknown function DUF1810"/>
    <property type="match status" value="1"/>
</dbReference>
<dbReference type="InterPro" id="IPR036287">
    <property type="entry name" value="Rv1873-like_sf"/>
</dbReference>
<reference evidence="1 2" key="1">
    <citation type="submission" date="2024-02" db="EMBL/GenBank/DDBJ databases">
        <title>Genome sequence of Aquincola sp. MAHUQ-54.</title>
        <authorList>
            <person name="Huq M.A."/>
        </authorList>
    </citation>
    <scope>NUCLEOTIDE SEQUENCE [LARGE SCALE GENOMIC DNA]</scope>
    <source>
        <strain evidence="1 2">MAHUQ-54</strain>
    </source>
</reference>
<comment type="caution">
    <text evidence="1">The sequence shown here is derived from an EMBL/GenBank/DDBJ whole genome shotgun (WGS) entry which is preliminary data.</text>
</comment>
<dbReference type="PIRSF" id="PIRSF008546">
    <property type="entry name" value="UCP008546"/>
    <property type="match status" value="1"/>
</dbReference>
<sequence length="139" mass="14985">MADLERFVSAQAPVYGQVLAELSAGRKQTHWMWFVFPQLRGLGRSGMAQHYGLAGLAEARAYLGHPVLGSRLVACSALVLAAPHTPAEAIFGPIDALKLRSCMTLFERAASAEPVFAQVLERHCGGQRDPQTLAMLAGR</sequence>
<dbReference type="InterPro" id="IPR014937">
    <property type="entry name" value="DUF1810"/>
</dbReference>
<protein>
    <submittedName>
        <fullName evidence="1">DUF1810 domain-containing protein</fullName>
    </submittedName>
</protein>
<dbReference type="EMBL" id="JAZIBG010000037">
    <property type="protein sequence ID" value="MEF7616167.1"/>
    <property type="molecule type" value="Genomic_DNA"/>
</dbReference>
<dbReference type="AlphaFoldDB" id="A0AAW9QKT5"/>
<proteinExistence type="predicted"/>
<evidence type="ECO:0000313" key="2">
    <source>
        <dbReference type="Proteomes" id="UP001336250"/>
    </source>
</evidence>
<gene>
    <name evidence="1" type="ORF">V4F39_19790</name>
</gene>
<dbReference type="RefSeq" id="WP_332291608.1">
    <property type="nucleotide sequence ID" value="NZ_JAZIBG010000037.1"/>
</dbReference>
<dbReference type="Pfam" id="PF08837">
    <property type="entry name" value="DUF1810"/>
    <property type="match status" value="1"/>
</dbReference>
<organism evidence="1 2">
    <name type="scientific">Aquincola agrisoli</name>
    <dbReference type="NCBI Taxonomy" id="3119538"/>
    <lineage>
        <taxon>Bacteria</taxon>
        <taxon>Pseudomonadati</taxon>
        <taxon>Pseudomonadota</taxon>
        <taxon>Betaproteobacteria</taxon>
        <taxon>Burkholderiales</taxon>
        <taxon>Sphaerotilaceae</taxon>
        <taxon>Aquincola</taxon>
    </lineage>
</organism>
<accession>A0AAW9QKT5</accession>
<dbReference type="Proteomes" id="UP001336250">
    <property type="component" value="Unassembled WGS sequence"/>
</dbReference>
<evidence type="ECO:0000313" key="1">
    <source>
        <dbReference type="EMBL" id="MEF7616167.1"/>
    </source>
</evidence>